<evidence type="ECO:0000259" key="13">
    <source>
        <dbReference type="Pfam" id="PF14500"/>
    </source>
</evidence>
<feature type="domain" description="MMS19 C-terminal" evidence="12">
    <location>
        <begin position="512"/>
        <end position="939"/>
    </location>
</feature>
<dbReference type="Pfam" id="PF14500">
    <property type="entry name" value="MMS19_N"/>
    <property type="match status" value="1"/>
</dbReference>
<evidence type="ECO:0000259" key="12">
    <source>
        <dbReference type="Pfam" id="PF12460"/>
    </source>
</evidence>
<evidence type="ECO:0000256" key="4">
    <source>
        <dbReference type="ARBA" id="ARBA00022490"/>
    </source>
</evidence>
<evidence type="ECO:0000256" key="11">
    <source>
        <dbReference type="RuleBase" id="RU367072"/>
    </source>
</evidence>
<evidence type="ECO:0000313" key="14">
    <source>
        <dbReference type="Ensembl" id="ENSBGRP00000028216.1"/>
    </source>
</evidence>
<dbReference type="GO" id="GO:0071817">
    <property type="term" value="C:MMXD complex"/>
    <property type="evidence" value="ECO:0007669"/>
    <property type="project" value="TreeGrafter"/>
</dbReference>
<evidence type="ECO:0000256" key="5">
    <source>
        <dbReference type="ARBA" id="ARBA00022737"/>
    </source>
</evidence>
<gene>
    <name evidence="14" type="primary">MMS19</name>
</gene>
<evidence type="ECO:0000256" key="7">
    <source>
        <dbReference type="ARBA" id="ARBA00023204"/>
    </source>
</evidence>
<dbReference type="InterPro" id="IPR029240">
    <property type="entry name" value="MMS19_N"/>
</dbReference>
<dbReference type="Ensembl" id="ENSBGRT00000032669.1">
    <property type="protein sequence ID" value="ENSBGRP00000028216.1"/>
    <property type="gene ID" value="ENSBGRG00000017310.1"/>
</dbReference>
<proteinExistence type="inferred from homology"/>
<keyword evidence="5" id="KW-0677">Repeat</keyword>
<dbReference type="InterPro" id="IPR011989">
    <property type="entry name" value="ARM-like"/>
</dbReference>
<dbReference type="Proteomes" id="UP000694520">
    <property type="component" value="Chromosome 25"/>
</dbReference>
<sequence>MAAAAALEAVAPLGTLWGLVQDFVMGQQEGPADQVAADVKSGSYTVLQVVEALGSSLENPEPRTRARGIQLLSQVLLQCHSLLLEKEVVHLILFYENRLKDHHLVIPSVLQGLRALSLCVTLPPGLAVSVLKAIFQEVHVQSLPQVDRHTVYSIITNFMRAREEGPFVEELFEVTSCYFPIDFTPPPNDPHGIQREDLILSLRAVLASTPRFAEFLLPLLIEKVDSEILSAKLDSLQTLNACCAVYGQKELKDFLPSLWASIRREVFQTASERVEAEGLAALNSLTACLSRSVLRADAEDLLDSFLSNILQDCRHHLCEPDMKLVWPSAKLLQAAAGASARACDHVTSNVLPLLLEQFHKHSQSNQRRTILEMILGFLKLQQKWSYEDKDERPLSGFKDQLCSLMFMALTDPNTQLQLVGIRTLTVLGAQPDLLSSGDLELAVGHLYRLSFLEEDSQSCRVAALEASGTLATLYPMAFRSHLVPRLAEDLCTEESDLARGDGPTRCSRHPRCLQALSAISTHPSIVKETLPLLLQHLCQMNRGSVSPGTSEVIAVCQSLQQVAENCHRDPESCWYFHQTAVPCLLALVVQASAPEKEHSVLKKVLLEDEVLATMASVIATATTHLSPDLASQSVAHIVPLFLDGNISFLPENSFSGRFQPFQDGSSGQRRLVALLMAFVCSLPRNVEIPQLNRLMGELLELSCCQSCPFSSTAAAKCFAGLLNKHPAGQQLDEFLQLAVDKVEAGLSSGPCRSQAFTLLLWVTKALVLRYHPLSSCLTERLMGLLSDPELGPAAADGFSLLMSDCTDVLTRAGHAEVRIMFRQRFFTDNVPALVRGFHAAPQDVKPNYLKGLSHVLNRLPKPVLLPELPTLLSLLLEALSCPDSVVQLSTLSCLQPLLLEAPQVMSLHVDTLITKFLNLSASPSMAVRIAALQCMHALTRLPTPVLLPYKPQVIRALAKPLDDKKRLVRKEAVSARGEWFLLGSPGS</sequence>
<keyword evidence="6 11" id="KW-0227">DNA damage</keyword>
<evidence type="ECO:0000313" key="15">
    <source>
        <dbReference type="Proteomes" id="UP000694520"/>
    </source>
</evidence>
<dbReference type="PANTHER" id="PTHR12891:SF0">
    <property type="entry name" value="MMS19 NUCLEOTIDE EXCISION REPAIR PROTEIN HOMOLOG"/>
    <property type="match status" value="1"/>
</dbReference>
<keyword evidence="8 11" id="KW-0206">Cytoskeleton</keyword>
<evidence type="ECO:0000256" key="6">
    <source>
        <dbReference type="ARBA" id="ARBA00022763"/>
    </source>
</evidence>
<dbReference type="GO" id="GO:0051604">
    <property type="term" value="P:protein maturation"/>
    <property type="evidence" value="ECO:0007669"/>
    <property type="project" value="UniProtKB-UniRule"/>
</dbReference>
<evidence type="ECO:0000256" key="10">
    <source>
        <dbReference type="ARBA" id="ARBA00066170"/>
    </source>
</evidence>
<dbReference type="SUPFAM" id="SSF48371">
    <property type="entry name" value="ARM repeat"/>
    <property type="match status" value="2"/>
</dbReference>
<name>A0A8B9XWW1_BOSMU</name>
<dbReference type="Pfam" id="PF12460">
    <property type="entry name" value="MMS19_C"/>
    <property type="match status" value="1"/>
</dbReference>
<feature type="domain" description="MMS19 N-terminal" evidence="13">
    <location>
        <begin position="159"/>
        <end position="268"/>
    </location>
</feature>
<organism evidence="14 15">
    <name type="scientific">Bos mutus grunniens</name>
    <name type="common">Wild yak</name>
    <name type="synonym">Bos grunniens</name>
    <dbReference type="NCBI Taxonomy" id="30521"/>
    <lineage>
        <taxon>Eukaryota</taxon>
        <taxon>Metazoa</taxon>
        <taxon>Chordata</taxon>
        <taxon>Craniata</taxon>
        <taxon>Vertebrata</taxon>
        <taxon>Euteleostomi</taxon>
        <taxon>Mammalia</taxon>
        <taxon>Eutheria</taxon>
        <taxon>Laurasiatheria</taxon>
        <taxon>Artiodactyla</taxon>
        <taxon>Ruminantia</taxon>
        <taxon>Pecora</taxon>
        <taxon>Bovidae</taxon>
        <taxon>Bovinae</taxon>
        <taxon>Bos</taxon>
    </lineage>
</organism>
<dbReference type="InterPro" id="IPR024687">
    <property type="entry name" value="MMS19_C"/>
</dbReference>
<reference evidence="14" key="3">
    <citation type="submission" date="2025-09" db="UniProtKB">
        <authorList>
            <consortium name="Ensembl"/>
        </authorList>
    </citation>
    <scope>IDENTIFICATION</scope>
</reference>
<reference evidence="14" key="1">
    <citation type="submission" date="2019-05" db="EMBL/GenBank/DDBJ databases">
        <authorList>
            <person name="Zhang S."/>
            <person name="Liu J."/>
        </authorList>
    </citation>
    <scope>NUCLEOTIDE SEQUENCE [LARGE SCALE GENOMIC DNA]</scope>
</reference>
<comment type="similarity">
    <text evidence="3 11">Belongs to the MET18/MMS19 family.</text>
</comment>
<keyword evidence="7 11" id="KW-0234">DNA repair</keyword>
<comment type="function">
    <text evidence="11">Key component of the cytosolic iron-sulfur protein assembly (CIA) complex, a multiprotein complex that mediates the incorporation of iron-sulfur cluster into apoproteins specifically involved in DNA metabolism and genomic integrity. In the CIA complex, MMS19 acts as an adapter between early-acting CIA components and a subset of cellular target iron-sulfur proteins.</text>
</comment>
<evidence type="ECO:0000256" key="2">
    <source>
        <dbReference type="ARBA" id="ARBA00004186"/>
    </source>
</evidence>
<evidence type="ECO:0000256" key="1">
    <source>
        <dbReference type="ARBA" id="ARBA00004123"/>
    </source>
</evidence>
<evidence type="ECO:0000256" key="3">
    <source>
        <dbReference type="ARBA" id="ARBA00009340"/>
    </source>
</evidence>
<dbReference type="GO" id="GO:0006281">
    <property type="term" value="P:DNA repair"/>
    <property type="evidence" value="ECO:0007669"/>
    <property type="project" value="UniProtKB-UniRule"/>
</dbReference>
<accession>A0A8B9XWW1</accession>
<dbReference type="GO" id="GO:0005634">
    <property type="term" value="C:nucleus"/>
    <property type="evidence" value="ECO:0007669"/>
    <property type="project" value="UniProtKB-SubCell"/>
</dbReference>
<keyword evidence="9 11" id="KW-0539">Nucleus</keyword>
<keyword evidence="15" id="KW-1185">Reference proteome</keyword>
<evidence type="ECO:0000256" key="9">
    <source>
        <dbReference type="ARBA" id="ARBA00023242"/>
    </source>
</evidence>
<protein>
    <recommendedName>
        <fullName evidence="11">MMS19 nucleotide excision repair protein</fullName>
    </recommendedName>
</protein>
<dbReference type="InterPro" id="IPR016024">
    <property type="entry name" value="ARM-type_fold"/>
</dbReference>
<dbReference type="FunFam" id="1.25.10.10:FF:000114">
    <property type="entry name" value="MMS19 nucleotide excision repair protein homolog isoform X2"/>
    <property type="match status" value="1"/>
</dbReference>
<dbReference type="GO" id="GO:0097361">
    <property type="term" value="C:cytosolic [4Fe-4S] assembly targeting complex"/>
    <property type="evidence" value="ECO:0007669"/>
    <property type="project" value="UniProtKB-UniRule"/>
</dbReference>
<dbReference type="AlphaFoldDB" id="A0A8B9XWW1"/>
<keyword evidence="4 11" id="KW-0963">Cytoplasm</keyword>
<comment type="subcellular location">
    <subcellularLocation>
        <location evidence="2 11">Cytoplasm</location>
        <location evidence="2 11">Cytoskeleton</location>
        <location evidence="2 11">Spindle</location>
    </subcellularLocation>
    <subcellularLocation>
        <location evidence="1 11">Nucleus</location>
    </subcellularLocation>
</comment>
<comment type="subunit">
    <text evidence="10">Component of the CIA complex. In the CIA complex, interacts directly with CIAO2B and CIAO3. Component of the MMXD complex, composed of CIAO1, ERCC2, CIAO2B, MMS19 and SLC25A5. Interacts with CIAO2B; the interaction is direct. Interacts with ERCC2/XPD; the interaction is direct. Interacts with ERCC3/XPB and NCOA3/RAC3. Interacts with RTEL1; the interaction mediates the association of RTEL1 with the CIA complex. Interacts with BRIP1. Interacts with KIF4A; the interaction facilitates the transfer of Fe-S clusters to KIF4A to ensure proper localization of KIF4A to the mitotic machinery components. Interacts with CCDC117; the interaction is indirect.</text>
</comment>
<dbReference type="GeneTree" id="ENSGT00390000015583"/>
<dbReference type="Gene3D" id="1.25.10.10">
    <property type="entry name" value="Leucine-rich Repeat Variant"/>
    <property type="match status" value="2"/>
</dbReference>
<reference evidence="14" key="2">
    <citation type="submission" date="2025-08" db="UniProtKB">
        <authorList>
            <consortium name="Ensembl"/>
        </authorList>
    </citation>
    <scope>IDENTIFICATION</scope>
</reference>
<dbReference type="GO" id="GO:0016226">
    <property type="term" value="P:iron-sulfur cluster assembly"/>
    <property type="evidence" value="ECO:0007669"/>
    <property type="project" value="UniProtKB-UniRule"/>
</dbReference>
<dbReference type="PANTHER" id="PTHR12891">
    <property type="entry name" value="DNA REPAIR/TRANSCRIPTION PROTEIN MET18/MMS19"/>
    <property type="match status" value="1"/>
</dbReference>
<evidence type="ECO:0000256" key="8">
    <source>
        <dbReference type="ARBA" id="ARBA00023212"/>
    </source>
</evidence>
<dbReference type="InterPro" id="IPR039920">
    <property type="entry name" value="MMS19"/>
</dbReference>